<name>A0A7K4HSH4_ESCFE</name>
<gene>
    <name evidence="1" type="ORF">HVY52_17870</name>
</gene>
<dbReference type="AlphaFoldDB" id="A0A7K4HSH4"/>
<evidence type="ECO:0000313" key="2">
    <source>
        <dbReference type="Proteomes" id="UP000510927"/>
    </source>
</evidence>
<sequence>MGKRLHCASVTENDGVFKGLTARGEGNVRHIVKSKTETREYKPLVTLCDVLLRLCAGDNEARLATLEIPEVLIGGVNYKVDHLNYTNLRRCAGFFYAFM</sequence>
<protein>
    <submittedName>
        <fullName evidence="1">Uncharacterized protein</fullName>
    </submittedName>
</protein>
<evidence type="ECO:0000313" key="1">
    <source>
        <dbReference type="EMBL" id="QLN01571.1"/>
    </source>
</evidence>
<proteinExistence type="predicted"/>
<dbReference type="EMBL" id="CP055675">
    <property type="protein sequence ID" value="QLN01571.1"/>
    <property type="molecule type" value="Genomic_DNA"/>
</dbReference>
<accession>A0A7K4HSH4</accession>
<reference evidence="1 2" key="1">
    <citation type="submission" date="2020-06" db="EMBL/GenBank/DDBJ databases">
        <title>REHAB project genomes.</title>
        <authorList>
            <person name="Shaw L.P."/>
        </authorList>
    </citation>
    <scope>NUCLEOTIDE SEQUENCE [LARGE SCALE GENOMIC DNA]</scope>
    <source>
        <strain evidence="1 2">RHB28-C13</strain>
    </source>
</reference>
<dbReference type="Proteomes" id="UP000510927">
    <property type="component" value="Chromosome"/>
</dbReference>
<organism evidence="1 2">
    <name type="scientific">Escherichia fergusonii</name>
    <dbReference type="NCBI Taxonomy" id="564"/>
    <lineage>
        <taxon>Bacteria</taxon>
        <taxon>Pseudomonadati</taxon>
        <taxon>Pseudomonadota</taxon>
        <taxon>Gammaproteobacteria</taxon>
        <taxon>Enterobacterales</taxon>
        <taxon>Enterobacteriaceae</taxon>
        <taxon>Escherichia</taxon>
    </lineage>
</organism>
<dbReference type="RefSeq" id="WP_104920485.1">
    <property type="nucleotide sequence ID" value="NZ_BRYJ01000113.1"/>
</dbReference>